<feature type="compositionally biased region" description="Basic and acidic residues" evidence="1">
    <location>
        <begin position="39"/>
        <end position="56"/>
    </location>
</feature>
<dbReference type="RefSeq" id="WP_206868348.1">
    <property type="nucleotide sequence ID" value="NZ_BMBA01000001.1"/>
</dbReference>
<feature type="region of interest" description="Disordered" evidence="1">
    <location>
        <begin position="23"/>
        <end position="58"/>
    </location>
</feature>
<evidence type="ECO:0000256" key="1">
    <source>
        <dbReference type="SAM" id="MobiDB-lite"/>
    </source>
</evidence>
<keyword evidence="4" id="KW-1185">Reference proteome</keyword>
<proteinExistence type="predicted"/>
<dbReference type="EMBL" id="BMBA01000001">
    <property type="protein sequence ID" value="GFZ30379.1"/>
    <property type="molecule type" value="Genomic_DNA"/>
</dbReference>
<sequence>MKMKKLGTISLCVALLIPVFTGCSSSPKSTSTSSASTTTKKEIPDLKGDWKQENSKSADSYQTATISGDTIEIYWVGDKGDTKSLYWAGSFDAPTTADEPYSWTSKNDHSKTKSSLLASNDDTKKITYQNGELSYEASAMGTTTTVKLKKK</sequence>
<dbReference type="Proteomes" id="UP000663802">
    <property type="component" value="Unassembled WGS sequence"/>
</dbReference>
<evidence type="ECO:0000256" key="2">
    <source>
        <dbReference type="SAM" id="SignalP"/>
    </source>
</evidence>
<dbReference type="PROSITE" id="PS51257">
    <property type="entry name" value="PROKAR_LIPOPROTEIN"/>
    <property type="match status" value="1"/>
</dbReference>
<reference evidence="3 4" key="1">
    <citation type="journal article" date="2021" name="Int. J. Syst. Evol. Microbiol.">
        <title>Clostridium zeae sp. nov., isolated from corn silage.</title>
        <authorList>
            <person name="Kobayashi H."/>
            <person name="Tanizawa Y."/>
            <person name="Yagura M."/>
            <person name="Sakamoto M."/>
            <person name="Ohkuma M."/>
            <person name="Tohno M."/>
        </authorList>
    </citation>
    <scope>NUCLEOTIDE SEQUENCE [LARGE SCALE GENOMIC DNA]</scope>
    <source>
        <strain evidence="3 4">CSC2</strain>
    </source>
</reference>
<keyword evidence="2" id="KW-0732">Signal</keyword>
<gene>
    <name evidence="3" type="ORF">CSC2_09050</name>
</gene>
<feature type="chain" id="PRO_5047243677" description="Lipoprotein" evidence="2">
    <location>
        <begin position="26"/>
        <end position="151"/>
    </location>
</feature>
<organism evidence="3 4">
    <name type="scientific">Clostridium zeae</name>
    <dbReference type="NCBI Taxonomy" id="2759022"/>
    <lineage>
        <taxon>Bacteria</taxon>
        <taxon>Bacillati</taxon>
        <taxon>Bacillota</taxon>
        <taxon>Clostridia</taxon>
        <taxon>Eubacteriales</taxon>
        <taxon>Clostridiaceae</taxon>
        <taxon>Clostridium</taxon>
    </lineage>
</organism>
<accession>A0ABQ1E6J7</accession>
<feature type="region of interest" description="Disordered" evidence="1">
    <location>
        <begin position="92"/>
        <end position="116"/>
    </location>
</feature>
<evidence type="ECO:0000313" key="3">
    <source>
        <dbReference type="EMBL" id="GFZ30379.1"/>
    </source>
</evidence>
<protein>
    <recommendedName>
        <fullName evidence="5">Lipoprotein</fullName>
    </recommendedName>
</protein>
<evidence type="ECO:0008006" key="5">
    <source>
        <dbReference type="Google" id="ProtNLM"/>
    </source>
</evidence>
<feature type="compositionally biased region" description="Low complexity" evidence="1">
    <location>
        <begin position="24"/>
        <end position="38"/>
    </location>
</feature>
<evidence type="ECO:0000313" key="4">
    <source>
        <dbReference type="Proteomes" id="UP000663802"/>
    </source>
</evidence>
<feature type="signal peptide" evidence="2">
    <location>
        <begin position="1"/>
        <end position="25"/>
    </location>
</feature>
<name>A0ABQ1E6J7_9CLOT</name>
<comment type="caution">
    <text evidence="3">The sequence shown here is derived from an EMBL/GenBank/DDBJ whole genome shotgun (WGS) entry which is preliminary data.</text>
</comment>